<dbReference type="STRING" id="53468.A0A0R3U266"/>
<dbReference type="Pfam" id="PF00620">
    <property type="entry name" value="RhoGAP"/>
    <property type="match status" value="1"/>
</dbReference>
<feature type="region of interest" description="Disordered" evidence="1">
    <location>
        <begin position="116"/>
        <end position="135"/>
    </location>
</feature>
<organism evidence="3 4">
    <name type="scientific">Mesocestoides corti</name>
    <name type="common">Flatworm</name>
    <dbReference type="NCBI Taxonomy" id="53468"/>
    <lineage>
        <taxon>Eukaryota</taxon>
        <taxon>Metazoa</taxon>
        <taxon>Spiralia</taxon>
        <taxon>Lophotrochozoa</taxon>
        <taxon>Platyhelminthes</taxon>
        <taxon>Cestoda</taxon>
        <taxon>Eucestoda</taxon>
        <taxon>Cyclophyllidea</taxon>
        <taxon>Mesocestoididae</taxon>
        <taxon>Mesocestoides</taxon>
    </lineage>
</organism>
<feature type="region of interest" description="Disordered" evidence="1">
    <location>
        <begin position="839"/>
        <end position="862"/>
    </location>
</feature>
<feature type="compositionally biased region" description="Basic and acidic residues" evidence="1">
    <location>
        <begin position="202"/>
        <end position="215"/>
    </location>
</feature>
<dbReference type="OrthoDB" id="27389at2759"/>
<dbReference type="Gene3D" id="1.10.555.10">
    <property type="entry name" value="Rho GTPase activation protein"/>
    <property type="match status" value="1"/>
</dbReference>
<keyword evidence="4" id="KW-1185">Reference proteome</keyword>
<evidence type="ECO:0000313" key="4">
    <source>
        <dbReference type="Proteomes" id="UP000267029"/>
    </source>
</evidence>
<evidence type="ECO:0000259" key="2">
    <source>
        <dbReference type="PROSITE" id="PS50238"/>
    </source>
</evidence>
<dbReference type="GO" id="GO:0005096">
    <property type="term" value="F:GTPase activator activity"/>
    <property type="evidence" value="ECO:0007669"/>
    <property type="project" value="TreeGrafter"/>
</dbReference>
<dbReference type="PANTHER" id="PTHR45808:SF2">
    <property type="entry name" value="RHO GTPASE-ACTIVATING PROTEIN 68F"/>
    <property type="match status" value="1"/>
</dbReference>
<evidence type="ECO:0000313" key="3">
    <source>
        <dbReference type="EMBL" id="VDD74521.1"/>
    </source>
</evidence>
<gene>
    <name evidence="3" type="ORF">MCOS_LOCUS524</name>
</gene>
<feature type="compositionally biased region" description="Low complexity" evidence="1">
    <location>
        <begin position="536"/>
        <end position="546"/>
    </location>
</feature>
<feature type="region of interest" description="Disordered" evidence="1">
    <location>
        <begin position="1"/>
        <end position="58"/>
    </location>
</feature>
<dbReference type="PANTHER" id="PTHR45808">
    <property type="entry name" value="RHO GTPASE-ACTIVATING PROTEIN 68F"/>
    <property type="match status" value="1"/>
</dbReference>
<accession>A0A0R3U266</accession>
<name>A0A0R3U266_MESCO</name>
<feature type="region of interest" description="Disordered" evidence="1">
    <location>
        <begin position="529"/>
        <end position="558"/>
    </location>
</feature>
<dbReference type="SUPFAM" id="SSF48350">
    <property type="entry name" value="GTPase activation domain, GAP"/>
    <property type="match status" value="1"/>
</dbReference>
<dbReference type="CDD" id="cd00159">
    <property type="entry name" value="RhoGAP"/>
    <property type="match status" value="1"/>
</dbReference>
<dbReference type="InterPro" id="IPR000198">
    <property type="entry name" value="RhoGAP_dom"/>
</dbReference>
<evidence type="ECO:0000256" key="1">
    <source>
        <dbReference type="SAM" id="MobiDB-lite"/>
    </source>
</evidence>
<feature type="domain" description="Rho-GAP" evidence="2">
    <location>
        <begin position="891"/>
        <end position="1076"/>
    </location>
</feature>
<dbReference type="PROSITE" id="PS50238">
    <property type="entry name" value="RHOGAP"/>
    <property type="match status" value="1"/>
</dbReference>
<feature type="region of interest" description="Disordered" evidence="1">
    <location>
        <begin position="153"/>
        <end position="174"/>
    </location>
</feature>
<reference evidence="3 4" key="1">
    <citation type="submission" date="2018-10" db="EMBL/GenBank/DDBJ databases">
        <authorList>
            <consortium name="Pathogen Informatics"/>
        </authorList>
    </citation>
    <scope>NUCLEOTIDE SEQUENCE [LARGE SCALE GENOMIC DNA]</scope>
</reference>
<proteinExistence type="predicted"/>
<dbReference type="GO" id="GO:0005737">
    <property type="term" value="C:cytoplasm"/>
    <property type="evidence" value="ECO:0007669"/>
    <property type="project" value="TreeGrafter"/>
</dbReference>
<dbReference type="SMART" id="SM00324">
    <property type="entry name" value="RhoGAP"/>
    <property type="match status" value="1"/>
</dbReference>
<protein>
    <recommendedName>
        <fullName evidence="2">Rho-GAP domain-containing protein</fullName>
    </recommendedName>
</protein>
<sequence>MPVDNANRNFERNRENRARHRRFKGTNVESMHEGASRASGVHRRSRIDMPTRGAKSMSNLASIDKENSTEPTNNVAAGLTAFTRLFKWWRHPSSSRETPPGTTTHGKVSDIEPRISPTRYHQQPPPQQSTHISKKKDCLGYLGLGEYVDSMGGGFEDPDVTGGSPQPQGKSRSLIDISMSNLWGTEDEETDEAGQSGSSGPEESRKSSSTSERRPTLLSSIARLIPYPPTAPNLVQFMDSPETSTELYENMETTFFGNSEERWSMPALVITTCAHMQRGDMFNVSNQLIKFKYLCEILCLSNLSQPPATASKNDTIHCVSDYMAELKLTANWAKNMRNLCDAELRRYKSAGISKHQRRLTVPSLAGKAENELELRDLCSDFAAFLDGFDTFLAQTKEDLRGAPISAILVAGHNEKLLSMKNLFPVTMSFTTAETPKLSYRKLVCEAAVTATISLAGKAQETHTELLSFLFNDSIILAKCRSKKTSVTGKWATKSSLLKQTATFETLVRLPLLFLGIQPQVETGVDAAAKVTPNPCSSSSGISSATSTEEDMDPSENGSASGIEDAAFVIGFWWPLGNRCQLNFGDARAWISWKTWFYSTMEQLQGSFTNLTFPVKVQNDVAPKKVGLSQVNFKCVHKYLPIGASITARKLKEKALASWNVACQLEETEIFATFTEPIKGTMEIPLSDAMLELVDDDRPFLLVLYIAAITGDKVSPSNESLDLSSPDQVEQTVTLRTLNSSLSPDRIPVAFIIRSKNTANVFCHNAEVGAFTLDNLALFVQSDSNSKQPKLVVDQDVFEPLKLLFDPPKSNVSLDANRNHRHPLKTGLSLSQSTHNLGAAELKEEQKGRGGVAGGGKGRSRSRLRLHLSRNNLSSTDNTFDDTPSPQFGIFGRLPKEAWPDCRVSMSVMSLFVLVFYKGSLTEGIFRKSVQKSQLHAMIQRVDTDENPLLVDECSPLYAANILKKYFSEIPGHLLIDEKWDDWCKMTTLKSDEEIANYAKKMMRELPDINQSLLTFLLFTLAQIRVNQEVNKMSVDALSTVWGPNLLERPNAQPSVEDSNMCASIASCLLGQFTDIYCLNSTEFRQKLSSFFDEIWGQMNPPNEPKPAPEGLSILELPENKADDVSVSDTNTTASPRSMERALHQARSLAIGFCAAFFCRIMEPLLAKDKRNSLITHSLSQDESPEVNVGFRRYLKTLKKDSKSCSSQESAELPPPVPPRSRRKSTSNSSGGSVSQDSEVPPPLPARTYGSPTQFFSPREQRKKMTIPHKENLQVSGTTVVDRRRSFSRRRNPSRSPVRSCTIEMTGEGRRTFMIGDFYNSFAGMSLDSDPVSNLKSPLIETKLSYPTLYRSTSDVDAHPLNKMQAIQGKQVDSPNSEFEMIGQQNETGAWNTMEPLRTTSRNYRCETRWTCGLYSDANTVEREEDSTPKDLWIPKILRPHLEALPSSTGRTTGVRPRPTAIYVEDKSQLFVPVLSRPATIDDVPAGICRRISSLYEQKRASECSSKNWSLRLPLMSFDQLTTSSGGSTHLSRGSSHASTGSSTSTTVGQN</sequence>
<feature type="region of interest" description="Disordered" evidence="1">
    <location>
        <begin position="1522"/>
        <end position="1550"/>
    </location>
</feature>
<feature type="compositionally biased region" description="Low complexity" evidence="1">
    <location>
        <begin position="1225"/>
        <end position="1237"/>
    </location>
</feature>
<feature type="region of interest" description="Disordered" evidence="1">
    <location>
        <begin position="186"/>
        <end position="215"/>
    </location>
</feature>
<feature type="region of interest" description="Disordered" evidence="1">
    <location>
        <begin position="1201"/>
        <end position="1299"/>
    </location>
</feature>
<dbReference type="Proteomes" id="UP000267029">
    <property type="component" value="Unassembled WGS sequence"/>
</dbReference>
<dbReference type="GO" id="GO:0007264">
    <property type="term" value="P:small GTPase-mediated signal transduction"/>
    <property type="evidence" value="ECO:0007669"/>
    <property type="project" value="TreeGrafter"/>
</dbReference>
<dbReference type="EMBL" id="UXSR01000047">
    <property type="protein sequence ID" value="VDD74521.1"/>
    <property type="molecule type" value="Genomic_DNA"/>
</dbReference>
<dbReference type="InterPro" id="IPR008936">
    <property type="entry name" value="Rho_GTPase_activation_prot"/>
</dbReference>